<feature type="non-terminal residue" evidence="5">
    <location>
        <position position="1"/>
    </location>
</feature>
<keyword evidence="4" id="KW-0067">ATP-binding</keyword>
<dbReference type="GO" id="GO:0016020">
    <property type="term" value="C:membrane"/>
    <property type="evidence" value="ECO:0007669"/>
    <property type="project" value="TreeGrafter"/>
</dbReference>
<dbReference type="GO" id="GO:0042626">
    <property type="term" value="F:ATPase-coupled transmembrane transporter activity"/>
    <property type="evidence" value="ECO:0007669"/>
    <property type="project" value="TreeGrafter"/>
</dbReference>
<evidence type="ECO:0000256" key="3">
    <source>
        <dbReference type="ARBA" id="ARBA00022741"/>
    </source>
</evidence>
<comment type="subcellular location">
    <subcellularLocation>
        <location evidence="1">Endomembrane system</location>
        <topology evidence="1">Multi-pass membrane protein</topology>
    </subcellularLocation>
</comment>
<sequence>TRSRIVVMDEATASIDHATEKKLQEMIKRDFQDATVLTIAHRLGTVLDSDRIMVLSDGRVVEFDSPRSLVKGGSGVFYELAKEGGWLSSLQH</sequence>
<dbReference type="GO" id="GO:0012505">
    <property type="term" value="C:endomembrane system"/>
    <property type="evidence" value="ECO:0007669"/>
    <property type="project" value="UniProtKB-SubCell"/>
</dbReference>
<evidence type="ECO:0008006" key="7">
    <source>
        <dbReference type="Google" id="ProtNLM"/>
    </source>
</evidence>
<keyword evidence="2" id="KW-0677">Repeat</keyword>
<reference evidence="5 6" key="1">
    <citation type="submission" date="2018-08" db="EMBL/GenBank/DDBJ databases">
        <title>Genomic investigation of the strawberry pathogen Phytophthora fragariae indicates pathogenicity is determined by transcriptional variation in three key races.</title>
        <authorList>
            <person name="Adams T.M."/>
            <person name="Armitage A.D."/>
            <person name="Sobczyk M.K."/>
            <person name="Bates H.J."/>
            <person name="Dunwell J.M."/>
            <person name="Nellist C.F."/>
            <person name="Harrison R.J."/>
        </authorList>
    </citation>
    <scope>NUCLEOTIDE SEQUENCE [LARGE SCALE GENOMIC DNA]</scope>
    <source>
        <strain evidence="5 6">SCRP333</strain>
    </source>
</reference>
<keyword evidence="6" id="KW-1185">Reference proteome</keyword>
<evidence type="ECO:0000256" key="4">
    <source>
        <dbReference type="ARBA" id="ARBA00022840"/>
    </source>
</evidence>
<dbReference type="GO" id="GO:0005524">
    <property type="term" value="F:ATP binding"/>
    <property type="evidence" value="ECO:0007669"/>
    <property type="project" value="UniProtKB-KW"/>
</dbReference>
<name>A0A6A4DQ38_9STRA</name>
<dbReference type="Proteomes" id="UP000434957">
    <property type="component" value="Unassembled WGS sequence"/>
</dbReference>
<dbReference type="Gene3D" id="3.40.50.300">
    <property type="entry name" value="P-loop containing nucleotide triphosphate hydrolases"/>
    <property type="match status" value="1"/>
</dbReference>
<dbReference type="SUPFAM" id="SSF52540">
    <property type="entry name" value="P-loop containing nucleoside triphosphate hydrolases"/>
    <property type="match status" value="1"/>
</dbReference>
<evidence type="ECO:0000256" key="2">
    <source>
        <dbReference type="ARBA" id="ARBA00022737"/>
    </source>
</evidence>
<gene>
    <name evidence="5" type="ORF">PR003_g19770</name>
</gene>
<organism evidence="5 6">
    <name type="scientific">Phytophthora rubi</name>
    <dbReference type="NCBI Taxonomy" id="129364"/>
    <lineage>
        <taxon>Eukaryota</taxon>
        <taxon>Sar</taxon>
        <taxon>Stramenopiles</taxon>
        <taxon>Oomycota</taxon>
        <taxon>Peronosporomycetes</taxon>
        <taxon>Peronosporales</taxon>
        <taxon>Peronosporaceae</taxon>
        <taxon>Phytophthora</taxon>
    </lineage>
</organism>
<keyword evidence="3" id="KW-0547">Nucleotide-binding</keyword>
<proteinExistence type="predicted"/>
<dbReference type="EMBL" id="QXFT01001695">
    <property type="protein sequence ID" value="KAE9312403.1"/>
    <property type="molecule type" value="Genomic_DNA"/>
</dbReference>
<dbReference type="InterPro" id="IPR027417">
    <property type="entry name" value="P-loop_NTPase"/>
</dbReference>
<dbReference type="PANTHER" id="PTHR24223">
    <property type="entry name" value="ATP-BINDING CASSETTE SUB-FAMILY C"/>
    <property type="match status" value="1"/>
</dbReference>
<evidence type="ECO:0000313" key="6">
    <source>
        <dbReference type="Proteomes" id="UP000434957"/>
    </source>
</evidence>
<evidence type="ECO:0000313" key="5">
    <source>
        <dbReference type="EMBL" id="KAE9312403.1"/>
    </source>
</evidence>
<evidence type="ECO:0000256" key="1">
    <source>
        <dbReference type="ARBA" id="ARBA00004127"/>
    </source>
</evidence>
<dbReference type="InterPro" id="IPR050173">
    <property type="entry name" value="ABC_transporter_C-like"/>
</dbReference>
<protein>
    <recommendedName>
        <fullName evidence="7">ABC transporter domain-containing protein</fullName>
    </recommendedName>
</protein>
<comment type="caution">
    <text evidence="5">The sequence shown here is derived from an EMBL/GenBank/DDBJ whole genome shotgun (WGS) entry which is preliminary data.</text>
</comment>
<dbReference type="PANTHER" id="PTHR24223:SF443">
    <property type="entry name" value="MULTIDRUG-RESISTANCE LIKE PROTEIN 1, ISOFORM I"/>
    <property type="match status" value="1"/>
</dbReference>
<dbReference type="AlphaFoldDB" id="A0A6A4DQ38"/>
<accession>A0A6A4DQ38</accession>